<dbReference type="Gene3D" id="3.40.50.1460">
    <property type="match status" value="1"/>
</dbReference>
<evidence type="ECO:0000256" key="1">
    <source>
        <dbReference type="SAM" id="MobiDB-lite"/>
    </source>
</evidence>
<reference evidence="3" key="1">
    <citation type="journal article" date="2019" name="Int. J. Syst. Evol. Microbiol.">
        <title>The Global Catalogue of Microorganisms (GCM) 10K type strain sequencing project: providing services to taxonomists for standard genome sequencing and annotation.</title>
        <authorList>
            <consortium name="The Broad Institute Genomics Platform"/>
            <consortium name="The Broad Institute Genome Sequencing Center for Infectious Disease"/>
            <person name="Wu L."/>
            <person name="Ma J."/>
        </authorList>
    </citation>
    <scope>NUCLEOTIDE SEQUENCE [LARGE SCALE GENOMIC DNA]</scope>
    <source>
        <strain evidence="3">CGMCC 4.7330</strain>
    </source>
</reference>
<proteinExistence type="predicted"/>
<comment type="caution">
    <text evidence="2">The sequence shown here is derived from an EMBL/GenBank/DDBJ whole genome shotgun (WGS) entry which is preliminary data.</text>
</comment>
<evidence type="ECO:0000313" key="3">
    <source>
        <dbReference type="Proteomes" id="UP001595696"/>
    </source>
</evidence>
<dbReference type="RefSeq" id="WP_378611426.1">
    <property type="nucleotide sequence ID" value="NZ_JBHSAX010000006.1"/>
</dbReference>
<gene>
    <name evidence="2" type="ORF">ACFO0B_06675</name>
</gene>
<name>A0ABV8DPU2_9NOCA</name>
<evidence type="ECO:0000313" key="2">
    <source>
        <dbReference type="EMBL" id="MFC3961669.1"/>
    </source>
</evidence>
<protein>
    <recommendedName>
        <fullName evidence="4">Caspase domain-containing protein</fullName>
    </recommendedName>
</protein>
<sequence>MSTEEQQAIEQFAAELSEFRRDCGAPSFRRLSVLAKEAGHSRLAPSTACDATRGKRLPAIEVVIHFVTACRRAAEEVGISLDDDPRLRPTWWQARWTATCRARHRAKIRPVASGSAMPSGPATAPNPSEGGPSASDPVAPRGPASKSPMQPQTLRSWTPELMWLPNVERSRYLIIADAGGMQVPALASGTRVAAGPEVPGLPGVVHDVDELCESLSRCAPWLTVEILANPLLAQAAAVLEAAAREVDDVLIVHVLGHGYLDDEMALYLVVQDTDMQRFPRSALPLTQTISRLRNLSRAKAIVVVIDTCFAGAAIPQSLAADSGDLFILAASSADGLAYDRPFSLTGWFAAVLRAGIHEFPYPMLPLGLVADETARAVARQPSHPREQKVTVFNQGDADKLALGINSRTPRGDVVAAR</sequence>
<feature type="region of interest" description="Disordered" evidence="1">
    <location>
        <begin position="108"/>
        <end position="152"/>
    </location>
</feature>
<organism evidence="2 3">
    <name type="scientific">Nocardia jiangsuensis</name>
    <dbReference type="NCBI Taxonomy" id="1691563"/>
    <lineage>
        <taxon>Bacteria</taxon>
        <taxon>Bacillati</taxon>
        <taxon>Actinomycetota</taxon>
        <taxon>Actinomycetes</taxon>
        <taxon>Mycobacteriales</taxon>
        <taxon>Nocardiaceae</taxon>
        <taxon>Nocardia</taxon>
    </lineage>
</organism>
<dbReference type="EMBL" id="JBHSAX010000006">
    <property type="protein sequence ID" value="MFC3961669.1"/>
    <property type="molecule type" value="Genomic_DNA"/>
</dbReference>
<keyword evidence="3" id="KW-1185">Reference proteome</keyword>
<evidence type="ECO:0008006" key="4">
    <source>
        <dbReference type="Google" id="ProtNLM"/>
    </source>
</evidence>
<dbReference type="Proteomes" id="UP001595696">
    <property type="component" value="Unassembled WGS sequence"/>
</dbReference>
<accession>A0ABV8DPU2</accession>